<protein>
    <submittedName>
        <fullName evidence="1">Protein SIEVE ELEMENT OCCLUSION B</fullName>
    </submittedName>
</protein>
<dbReference type="Proteomes" id="UP001060215">
    <property type="component" value="Chromosome 10"/>
</dbReference>
<organism evidence="1 2">
    <name type="scientific">Camellia lanceoleosa</name>
    <dbReference type="NCBI Taxonomy" id="1840588"/>
    <lineage>
        <taxon>Eukaryota</taxon>
        <taxon>Viridiplantae</taxon>
        <taxon>Streptophyta</taxon>
        <taxon>Embryophyta</taxon>
        <taxon>Tracheophyta</taxon>
        <taxon>Spermatophyta</taxon>
        <taxon>Magnoliopsida</taxon>
        <taxon>eudicotyledons</taxon>
        <taxon>Gunneridae</taxon>
        <taxon>Pentapetalae</taxon>
        <taxon>asterids</taxon>
        <taxon>Ericales</taxon>
        <taxon>Theaceae</taxon>
        <taxon>Camellia</taxon>
    </lineage>
</organism>
<reference evidence="1 2" key="1">
    <citation type="journal article" date="2022" name="Plant J.">
        <title>Chromosome-level genome of Camellia lanceoleosa provides a valuable resource for understanding genome evolution and self-incompatibility.</title>
        <authorList>
            <person name="Gong W."/>
            <person name="Xiao S."/>
            <person name="Wang L."/>
            <person name="Liao Z."/>
            <person name="Chang Y."/>
            <person name="Mo W."/>
            <person name="Hu G."/>
            <person name="Li W."/>
            <person name="Zhao G."/>
            <person name="Zhu H."/>
            <person name="Hu X."/>
            <person name="Ji K."/>
            <person name="Xiang X."/>
            <person name="Song Q."/>
            <person name="Yuan D."/>
            <person name="Jin S."/>
            <person name="Zhang L."/>
        </authorList>
    </citation>
    <scope>NUCLEOTIDE SEQUENCE [LARGE SCALE GENOMIC DNA]</scope>
    <source>
        <strain evidence="1">SQ_2022a</strain>
    </source>
</reference>
<gene>
    <name evidence="1" type="ORF">LOK49_LG10G00262</name>
</gene>
<dbReference type="EMBL" id="CM045767">
    <property type="protein sequence ID" value="KAI7996527.1"/>
    <property type="molecule type" value="Genomic_DNA"/>
</dbReference>
<evidence type="ECO:0000313" key="1">
    <source>
        <dbReference type="EMBL" id="KAI7996527.1"/>
    </source>
</evidence>
<keyword evidence="2" id="KW-1185">Reference proteome</keyword>
<sequence length="962" mass="110549">MATAIVPAGGRVQGARGDTGMFATSDDNVMMKQIQATHAPDGLEVDVKPLIHVIEDIMHRATPPIPGLGLPPVSTSQAQLDALEDRTNQNGFTDMLEVLAYPINKISWEISCKCSGGSDAHTTTLAVFNALSSYSWEAKVVITFAAFAVNYGEFWLVAQLYPSNPLAKSVALFKRLTDMLERADSLKPKFEALINLIKAMLDVTKCIVQFKDLPPQDITPDTPEMLAATAYTPTAVYWTIRSIVACASETINFIGMAHKFKSMLFRFFLFKFEPNQYQFKPNRFNKKGYFDPFHTLARLLATVNTDNTEILKALLCAKEAQLPLIDGYTKKRVHVDVLRRKNVLLLISNVDLSYEEHFFLHQLYIEAKQHPKENQYEVVWIPVMKETIPWDEVHQNKFKHIQASMLWFSVYQPSLLDPGVIKYINEVWNFNNKTMIVSIDPKGKVVNHNAICMCWIWGNHAFPFSSMREETLWEEMPWTIESLAGYINPSIVDWIASEKYICLYGGEDLDWIRSFTNAAKAVAKATQIPLELLYVGKSNPGRKVVKINNVIMVEKLSHTMPDLILIWHFWDRLESMWHSKKQHGKSIGNDPIMKEIKSILSFDKSDQGWAMISRGGTIEMAKAKGNTILKSLNQFEKWKDRVKEVDFLTAFNENLNELGSLDHYNTLIIPYAERSSSISEMQQSTTLESQYEVVWFPVVDRTTPWNDEKQQKFEARQASISWYSVYQPLMFDPVVIKYIKEVWHFNKKALLVVLDPQGKVVHPNAIHMCWIWGNMAFPFTSLKEKELWKETRWTMELLADSIDLSILDWKISNTILLEKLSHVLSDPTLVWFFWVRLESMWHSKRQLSKSVENDPIMQEIMTILSFDGNDQPWAVISRGTAEMAEAKGDTMLQSLVKFEEWKDYAKEVGFVNALNDKLYELHTPEHCNHMILSCTAENILERVVCVKCGRPMEKFIMYQCCN</sequence>
<comment type="caution">
    <text evidence="1">The sequence shown here is derived from an EMBL/GenBank/DDBJ whole genome shotgun (WGS) entry which is preliminary data.</text>
</comment>
<proteinExistence type="predicted"/>
<evidence type="ECO:0000313" key="2">
    <source>
        <dbReference type="Proteomes" id="UP001060215"/>
    </source>
</evidence>
<accession>A0ACC0G7S8</accession>
<name>A0ACC0G7S8_9ERIC</name>